<reference evidence="2" key="1">
    <citation type="submission" date="2009-08" db="EMBL/GenBank/DDBJ databases">
        <title>Annotation of Salpingoeca rosetta.</title>
        <authorList>
            <consortium name="The Broad Institute Genome Sequencing Platform"/>
            <person name="Russ C."/>
            <person name="Cuomo C."/>
            <person name="Burger G."/>
            <person name="Gray M.W."/>
            <person name="Holland P.W.H."/>
            <person name="King N."/>
            <person name="Lang F.B.F."/>
            <person name="Roger A.J."/>
            <person name="Ruiz-Trillo I."/>
            <person name="Young S.K."/>
            <person name="Zeng Q."/>
            <person name="Gargeya S."/>
            <person name="Alvarado L."/>
            <person name="Berlin A."/>
            <person name="Chapman S.B."/>
            <person name="Chen Z."/>
            <person name="Freedman E."/>
            <person name="Gellesch M."/>
            <person name="Goldberg J."/>
            <person name="Griggs A."/>
            <person name="Gujja S."/>
            <person name="Heilman E."/>
            <person name="Heiman D."/>
            <person name="Howarth C."/>
            <person name="Mehta T."/>
            <person name="Neiman D."/>
            <person name="Pearson M."/>
            <person name="Roberts A."/>
            <person name="Saif S."/>
            <person name="Shea T."/>
            <person name="Shenoy N."/>
            <person name="Sisk P."/>
            <person name="Stolte C."/>
            <person name="Sykes S."/>
            <person name="White J."/>
            <person name="Yandava C."/>
            <person name="Haas B."/>
            <person name="Nusbaum C."/>
            <person name="Birren B."/>
        </authorList>
    </citation>
    <scope>NUCLEOTIDE SEQUENCE [LARGE SCALE GENOMIC DNA]</scope>
    <source>
        <strain evidence="2">ATCC 50818</strain>
    </source>
</reference>
<dbReference type="EMBL" id="GL832955">
    <property type="protein sequence ID" value="EGD72089.1"/>
    <property type="molecule type" value="Genomic_DNA"/>
</dbReference>
<name>F2TVJ3_SALR5</name>
<feature type="transmembrane region" description="Helical" evidence="1">
    <location>
        <begin position="53"/>
        <end position="73"/>
    </location>
</feature>
<feature type="transmembrane region" description="Helical" evidence="1">
    <location>
        <begin position="93"/>
        <end position="109"/>
    </location>
</feature>
<evidence type="ECO:0000256" key="1">
    <source>
        <dbReference type="SAM" id="Phobius"/>
    </source>
</evidence>
<keyword evidence="3" id="KW-1185">Reference proteome</keyword>
<gene>
    <name evidence="2" type="ORF">PTSG_00105</name>
</gene>
<dbReference type="Proteomes" id="UP000007799">
    <property type="component" value="Unassembled WGS sequence"/>
</dbReference>
<proteinExistence type="predicted"/>
<evidence type="ECO:0000313" key="3">
    <source>
        <dbReference type="Proteomes" id="UP000007799"/>
    </source>
</evidence>
<dbReference type="KEGG" id="sre:PTSG_00105"/>
<organism evidence="3">
    <name type="scientific">Salpingoeca rosetta (strain ATCC 50818 / BSB-021)</name>
    <dbReference type="NCBI Taxonomy" id="946362"/>
    <lineage>
        <taxon>Eukaryota</taxon>
        <taxon>Choanoflagellata</taxon>
        <taxon>Craspedida</taxon>
        <taxon>Salpingoecidae</taxon>
        <taxon>Salpingoeca</taxon>
    </lineage>
</organism>
<dbReference type="AlphaFoldDB" id="F2TVJ3"/>
<keyword evidence="1" id="KW-1133">Transmembrane helix</keyword>
<keyword evidence="1" id="KW-0812">Transmembrane</keyword>
<sequence>MVHVDDALGRMEVKHETDATGPTQHNHRAEGCWGTRHEGAGARIATYKSEIRFCPITFIVCITVFVASITIVAACGRTPGDARMIDDMSQHNLILTLLGLISFISRSAVSRLRAASHKDSDWWWWWRPLLWRPAFSLFTFVSLGQYIEHLAKGSTSSLMKEGIVKGNRVEE</sequence>
<dbReference type="InParanoid" id="F2TVJ3"/>
<dbReference type="GeneID" id="16067457"/>
<evidence type="ECO:0000313" key="2">
    <source>
        <dbReference type="EMBL" id="EGD72089.1"/>
    </source>
</evidence>
<dbReference type="RefSeq" id="XP_004998661.1">
    <property type="nucleotide sequence ID" value="XM_004998604.1"/>
</dbReference>
<keyword evidence="1" id="KW-0472">Membrane</keyword>
<accession>F2TVJ3</accession>
<protein>
    <submittedName>
        <fullName evidence="2">Uncharacterized protein</fullName>
    </submittedName>
</protein>